<proteinExistence type="inferred from homology"/>
<dbReference type="EnsemblProtists" id="EOD26608">
    <property type="protein sequence ID" value="EOD26608"/>
    <property type="gene ID" value="EMIHUDRAFT_205723"/>
</dbReference>
<dbReference type="PaxDb" id="2903-EOD26608"/>
<dbReference type="STRING" id="2903.R1CUB5"/>
<dbReference type="HOGENOM" id="CLU_027036_0_0_1"/>
<sequence length="687" mass="75348">MLTIPTLSAAHKKGVHTMQAIGLLADMGHDGTAAHRGQGVQRDMPGVACNVTGGGGRCEQLQFGRYTAVGHCDCGPHGVCEPLTGECLCQWGWAGKQCEVAAFPACGLGAELSRAQLAASCASMRLLSPVACACLAQCLDAGHEARLTTLGRYLAGGRAFDSSAPAAPAELPARKHLRGVAGGTRHANAARAGSCEASYRCVCVDGAFGDGCESICSNDCFNGCSGHGTCVHGWCQCDAGWYGVDCSDAAGLQRSALSTDPMQFGDGTTRAQLSVLPVTLRPHLRRLRRSVYVYQMPASVNRAAEAWMWRQWGKDAGRGCDPVHNRRIYSAQSHFDAHLLHDDFTRTLDPKRASLFYVPLFLNQRVPWGADLNASMSRALQYIRTRHPWWNASSGRDHVWFVFGERQTCLVPPEIAKASIIVGHWGDEDCMSPDKDVVVPTITPVQHDYPRFVQGRDGTHSLQRSMRGSAELPLGRSGPLVFFAGGITSFGASQDNLRKGGIDSQEKQEKWLKRVTADRCARPDVSCRQVYSMGVRQAIWREKLYAEPDMRIVSAGVPDYFDVVTKARFCIHTEGNGWGARVVDYMAMECLPLMVNDRMIFPYANVLPWEDFAIHLRKDQIPALAATVRNISQRRQEEMRTALRLYKAGFVWWRPDGAAYEFTLAALGQRVEQLGLGRAARQARARS</sequence>
<name>A0A0D3JSX3_EMIH1</name>
<dbReference type="InterPro" id="IPR000742">
    <property type="entry name" value="EGF"/>
</dbReference>
<keyword evidence="5" id="KW-1185">Reference proteome</keyword>
<dbReference type="InterPro" id="IPR040911">
    <property type="entry name" value="Exostosin_GT47"/>
</dbReference>
<organism evidence="4 5">
    <name type="scientific">Emiliania huxleyi (strain CCMP1516)</name>
    <dbReference type="NCBI Taxonomy" id="280463"/>
    <lineage>
        <taxon>Eukaryota</taxon>
        <taxon>Haptista</taxon>
        <taxon>Haptophyta</taxon>
        <taxon>Prymnesiophyceae</taxon>
        <taxon>Isochrysidales</taxon>
        <taxon>Noelaerhabdaceae</taxon>
        <taxon>Emiliania</taxon>
    </lineage>
</organism>
<dbReference type="GeneID" id="17272154"/>
<dbReference type="eggNOG" id="KOG1021">
    <property type="taxonomic scope" value="Eukaryota"/>
</dbReference>
<protein>
    <recommendedName>
        <fullName evidence="3">EGF-like domain-containing protein</fullName>
    </recommendedName>
</protein>
<reference evidence="5" key="1">
    <citation type="journal article" date="2013" name="Nature">
        <title>Pan genome of the phytoplankton Emiliania underpins its global distribution.</title>
        <authorList>
            <person name="Read B.A."/>
            <person name="Kegel J."/>
            <person name="Klute M.J."/>
            <person name="Kuo A."/>
            <person name="Lefebvre S.C."/>
            <person name="Maumus F."/>
            <person name="Mayer C."/>
            <person name="Miller J."/>
            <person name="Monier A."/>
            <person name="Salamov A."/>
            <person name="Young J."/>
            <person name="Aguilar M."/>
            <person name="Claverie J.M."/>
            <person name="Frickenhaus S."/>
            <person name="Gonzalez K."/>
            <person name="Herman E.K."/>
            <person name="Lin Y.C."/>
            <person name="Napier J."/>
            <person name="Ogata H."/>
            <person name="Sarno A.F."/>
            <person name="Shmutz J."/>
            <person name="Schroeder D."/>
            <person name="de Vargas C."/>
            <person name="Verret F."/>
            <person name="von Dassow P."/>
            <person name="Valentin K."/>
            <person name="Van de Peer Y."/>
            <person name="Wheeler G."/>
            <person name="Dacks J.B."/>
            <person name="Delwiche C.F."/>
            <person name="Dyhrman S.T."/>
            <person name="Glockner G."/>
            <person name="John U."/>
            <person name="Richards T."/>
            <person name="Worden A.Z."/>
            <person name="Zhang X."/>
            <person name="Grigoriev I.V."/>
            <person name="Allen A.E."/>
            <person name="Bidle K."/>
            <person name="Borodovsky M."/>
            <person name="Bowler C."/>
            <person name="Brownlee C."/>
            <person name="Cock J.M."/>
            <person name="Elias M."/>
            <person name="Gladyshev V.N."/>
            <person name="Groth M."/>
            <person name="Guda C."/>
            <person name="Hadaegh A."/>
            <person name="Iglesias-Rodriguez M.D."/>
            <person name="Jenkins J."/>
            <person name="Jones B.M."/>
            <person name="Lawson T."/>
            <person name="Leese F."/>
            <person name="Lindquist E."/>
            <person name="Lobanov A."/>
            <person name="Lomsadze A."/>
            <person name="Malik S.B."/>
            <person name="Marsh M.E."/>
            <person name="Mackinder L."/>
            <person name="Mock T."/>
            <person name="Mueller-Roeber B."/>
            <person name="Pagarete A."/>
            <person name="Parker M."/>
            <person name="Probert I."/>
            <person name="Quesneville H."/>
            <person name="Raines C."/>
            <person name="Rensing S.A."/>
            <person name="Riano-Pachon D.M."/>
            <person name="Richier S."/>
            <person name="Rokitta S."/>
            <person name="Shiraiwa Y."/>
            <person name="Soanes D.M."/>
            <person name="van der Giezen M."/>
            <person name="Wahlund T.M."/>
            <person name="Williams B."/>
            <person name="Wilson W."/>
            <person name="Wolfe G."/>
            <person name="Wurch L.L."/>
        </authorList>
    </citation>
    <scope>NUCLEOTIDE SEQUENCE</scope>
</reference>
<dbReference type="PANTHER" id="PTHR11062">
    <property type="entry name" value="EXOSTOSIN HEPARAN SULFATE GLYCOSYLTRANSFERASE -RELATED"/>
    <property type="match status" value="1"/>
</dbReference>
<evidence type="ECO:0000256" key="1">
    <source>
        <dbReference type="ARBA" id="ARBA00010271"/>
    </source>
</evidence>
<evidence type="ECO:0000313" key="5">
    <source>
        <dbReference type="Proteomes" id="UP000013827"/>
    </source>
</evidence>
<evidence type="ECO:0000313" key="4">
    <source>
        <dbReference type="EnsemblProtists" id="EOD26608"/>
    </source>
</evidence>
<dbReference type="PANTHER" id="PTHR11062:SF281">
    <property type="entry name" value="EXOSTOSIN-LIKE 2"/>
    <property type="match status" value="1"/>
</dbReference>
<dbReference type="SMART" id="SM00181">
    <property type="entry name" value="EGF"/>
    <property type="match status" value="2"/>
</dbReference>
<accession>A0A0D3JSX3</accession>
<dbReference type="InterPro" id="IPR009030">
    <property type="entry name" value="Growth_fac_rcpt_cys_sf"/>
</dbReference>
<feature type="domain" description="EGF-like" evidence="3">
    <location>
        <begin position="68"/>
        <end position="99"/>
    </location>
</feature>
<dbReference type="InterPro" id="IPR004263">
    <property type="entry name" value="Exostosin"/>
</dbReference>
<comment type="similarity">
    <text evidence="1">Belongs to the glycosyltransferase 47 family.</text>
</comment>
<keyword evidence="2" id="KW-1015">Disulfide bond</keyword>
<evidence type="ECO:0000256" key="2">
    <source>
        <dbReference type="PROSITE-ProRule" id="PRU00076"/>
    </source>
</evidence>
<dbReference type="InterPro" id="IPR002049">
    <property type="entry name" value="LE_dom"/>
</dbReference>
<dbReference type="Pfam" id="PF03016">
    <property type="entry name" value="Exostosin_GT47"/>
    <property type="match status" value="1"/>
</dbReference>
<dbReference type="RefSeq" id="XP_005779037.1">
    <property type="nucleotide sequence ID" value="XM_005778980.1"/>
</dbReference>
<dbReference type="CDD" id="cd00055">
    <property type="entry name" value="EGF_Lam"/>
    <property type="match status" value="1"/>
</dbReference>
<comment type="caution">
    <text evidence="2">Lacks conserved residue(s) required for the propagation of feature annotation.</text>
</comment>
<dbReference type="Gene3D" id="2.10.25.10">
    <property type="entry name" value="Laminin"/>
    <property type="match status" value="1"/>
</dbReference>
<dbReference type="PROSITE" id="PS00022">
    <property type="entry name" value="EGF_1"/>
    <property type="match status" value="2"/>
</dbReference>
<evidence type="ECO:0000259" key="3">
    <source>
        <dbReference type="PROSITE" id="PS50026"/>
    </source>
</evidence>
<keyword evidence="2" id="KW-0245">EGF-like domain</keyword>
<dbReference type="Proteomes" id="UP000013827">
    <property type="component" value="Unassembled WGS sequence"/>
</dbReference>
<dbReference type="PROSITE" id="PS50026">
    <property type="entry name" value="EGF_3"/>
    <property type="match status" value="1"/>
</dbReference>
<reference evidence="4" key="2">
    <citation type="submission" date="2024-10" db="UniProtKB">
        <authorList>
            <consortium name="EnsemblProtists"/>
        </authorList>
    </citation>
    <scope>IDENTIFICATION</scope>
</reference>
<dbReference type="PROSITE" id="PS01186">
    <property type="entry name" value="EGF_2"/>
    <property type="match status" value="2"/>
</dbReference>
<dbReference type="AlphaFoldDB" id="A0A0D3JSX3"/>
<feature type="disulfide bond" evidence="2">
    <location>
        <begin position="89"/>
        <end position="98"/>
    </location>
</feature>
<dbReference type="SUPFAM" id="SSF57184">
    <property type="entry name" value="Growth factor receptor domain"/>
    <property type="match status" value="1"/>
</dbReference>
<dbReference type="GO" id="GO:0016757">
    <property type="term" value="F:glycosyltransferase activity"/>
    <property type="evidence" value="ECO:0007669"/>
    <property type="project" value="InterPro"/>
</dbReference>
<dbReference type="KEGG" id="ehx:EMIHUDRAFT_205723"/>